<dbReference type="InterPro" id="IPR001683">
    <property type="entry name" value="PX_dom"/>
</dbReference>
<dbReference type="PROSITE" id="PS50195">
    <property type="entry name" value="PX"/>
    <property type="match status" value="1"/>
</dbReference>
<gene>
    <name evidence="4" type="ORF">WJX81_006991</name>
</gene>
<keyword evidence="1" id="KW-0175">Coiled coil</keyword>
<dbReference type="AlphaFoldDB" id="A0AAW1RMV9"/>
<dbReference type="GO" id="GO:0005768">
    <property type="term" value="C:endosome"/>
    <property type="evidence" value="ECO:0007669"/>
    <property type="project" value="UniProtKB-ARBA"/>
</dbReference>
<dbReference type="Gene3D" id="1.20.1270.60">
    <property type="entry name" value="Arfaptin homology (AH) domain/BAR domain"/>
    <property type="match status" value="1"/>
</dbReference>
<organism evidence="4 5">
    <name type="scientific">Elliptochloris bilobata</name>
    <dbReference type="NCBI Taxonomy" id="381761"/>
    <lineage>
        <taxon>Eukaryota</taxon>
        <taxon>Viridiplantae</taxon>
        <taxon>Chlorophyta</taxon>
        <taxon>core chlorophytes</taxon>
        <taxon>Trebouxiophyceae</taxon>
        <taxon>Trebouxiophyceae incertae sedis</taxon>
        <taxon>Elliptochloris clade</taxon>
        <taxon>Elliptochloris</taxon>
    </lineage>
</organism>
<dbReference type="InterPro" id="IPR036871">
    <property type="entry name" value="PX_dom_sf"/>
</dbReference>
<evidence type="ECO:0000313" key="4">
    <source>
        <dbReference type="EMBL" id="KAK9835395.1"/>
    </source>
</evidence>
<evidence type="ECO:0000259" key="3">
    <source>
        <dbReference type="PROSITE" id="PS50195"/>
    </source>
</evidence>
<reference evidence="4 5" key="1">
    <citation type="journal article" date="2024" name="Nat. Commun.">
        <title>Phylogenomics reveals the evolutionary origins of lichenization in chlorophyte algae.</title>
        <authorList>
            <person name="Puginier C."/>
            <person name="Libourel C."/>
            <person name="Otte J."/>
            <person name="Skaloud P."/>
            <person name="Haon M."/>
            <person name="Grisel S."/>
            <person name="Petersen M."/>
            <person name="Berrin J.G."/>
            <person name="Delaux P.M."/>
            <person name="Dal Grande F."/>
            <person name="Keller J."/>
        </authorList>
    </citation>
    <scope>NUCLEOTIDE SEQUENCE [LARGE SCALE GENOMIC DNA]</scope>
    <source>
        <strain evidence="4 5">SAG 245.80</strain>
    </source>
</reference>
<protein>
    <recommendedName>
        <fullName evidence="3">PX domain-containing protein</fullName>
    </recommendedName>
</protein>
<feature type="domain" description="PX" evidence="3">
    <location>
        <begin position="102"/>
        <end position="221"/>
    </location>
</feature>
<comment type="caution">
    <text evidence="4">The sequence shown here is derived from an EMBL/GenBank/DDBJ whole genome shotgun (WGS) entry which is preliminary data.</text>
</comment>
<keyword evidence="5" id="KW-1185">Reference proteome</keyword>
<dbReference type="PANTHER" id="PTHR46757:SF2">
    <property type="entry name" value="OS05G0346100 PROTEIN"/>
    <property type="match status" value="1"/>
</dbReference>
<dbReference type="InterPro" id="IPR027267">
    <property type="entry name" value="AH/BAR_dom_sf"/>
</dbReference>
<dbReference type="PANTHER" id="PTHR46757">
    <property type="entry name" value="SORTING NEXIN-RELATED"/>
    <property type="match status" value="1"/>
</dbReference>
<dbReference type="SUPFAM" id="SSF64268">
    <property type="entry name" value="PX domain"/>
    <property type="match status" value="1"/>
</dbReference>
<dbReference type="EMBL" id="JALJOU010000028">
    <property type="protein sequence ID" value="KAK9835395.1"/>
    <property type="molecule type" value="Genomic_DNA"/>
</dbReference>
<proteinExistence type="predicted"/>
<feature type="region of interest" description="Disordered" evidence="2">
    <location>
        <begin position="1"/>
        <end position="57"/>
    </location>
</feature>
<evidence type="ECO:0000256" key="1">
    <source>
        <dbReference type="SAM" id="Coils"/>
    </source>
</evidence>
<dbReference type="SMART" id="SM00312">
    <property type="entry name" value="PX"/>
    <property type="match status" value="1"/>
</dbReference>
<feature type="compositionally biased region" description="Acidic residues" evidence="2">
    <location>
        <begin position="15"/>
        <end position="31"/>
    </location>
</feature>
<feature type="coiled-coil region" evidence="1">
    <location>
        <begin position="416"/>
        <end position="485"/>
    </location>
</feature>
<feature type="compositionally biased region" description="Basic and acidic residues" evidence="2">
    <location>
        <begin position="44"/>
        <end position="55"/>
    </location>
</feature>
<feature type="coiled-coil region" evidence="1">
    <location>
        <begin position="291"/>
        <end position="325"/>
    </location>
</feature>
<accession>A0AAW1RMV9</accession>
<sequence length="538" mass="58450">MSAEQDPLSRLAFAEEGDVDEDVPIDDDEPHDEGGLPPATSTVPEEHRHQPEQDRVASYSATTQYDQLMGATYDDSHVFERGGEIEPQAAGQRDAPVLKISVKDPVKKVEASMLPGISGGHVTYRVDTSTTLPGFARPEVSVRRRFREFVALGDLLKATHRGYVIPPRPEKSPVEGQRASADFVEARRAALEHYLHQLAAHPVLSRSQELRVFLEAEGALAASYAWQQLQPLGSSLLEGVARLPKQLLGSEGAIPAPAEAAKSTKATGDLLRRFKELGQSMRNDYKEPPPLDDAETNLRNAKLSVEEFQEKVMAASRKAERLVTRLEEVGGVLGDLGLALIKAAKYEDEEGARSGAYTLSASASKAIAAEAKRVGTASLRLSRTARQATAQATLRLSPLHDHLALSPAICKALRERESALLTVQALEEELEKKRRGVAALEEEGRAVFGGDKGKTRRVAGLNADKAALEAALLAARAEYERVRDRNLAELQRCTAGRSVDFAHMLDQFADLEENYSDHTAKVWREVAAGVGGEHSAAS</sequence>
<name>A0AAW1RMV9_9CHLO</name>
<dbReference type="Proteomes" id="UP001445335">
    <property type="component" value="Unassembled WGS sequence"/>
</dbReference>
<evidence type="ECO:0000313" key="5">
    <source>
        <dbReference type="Proteomes" id="UP001445335"/>
    </source>
</evidence>
<evidence type="ECO:0000256" key="2">
    <source>
        <dbReference type="SAM" id="MobiDB-lite"/>
    </source>
</evidence>
<dbReference type="Pfam" id="PF00787">
    <property type="entry name" value="PX"/>
    <property type="match status" value="1"/>
</dbReference>
<dbReference type="InterPro" id="IPR044279">
    <property type="entry name" value="SNX2A/B"/>
</dbReference>
<dbReference type="Gene3D" id="3.30.1520.10">
    <property type="entry name" value="Phox-like domain"/>
    <property type="match status" value="1"/>
</dbReference>
<dbReference type="GO" id="GO:0035091">
    <property type="term" value="F:phosphatidylinositol binding"/>
    <property type="evidence" value="ECO:0007669"/>
    <property type="project" value="InterPro"/>
</dbReference>